<evidence type="ECO:0000313" key="2">
    <source>
        <dbReference type="EMBL" id="KAF2435941.1"/>
    </source>
</evidence>
<proteinExistence type="predicted"/>
<dbReference type="Proteomes" id="UP000800235">
    <property type="component" value="Unassembled WGS sequence"/>
</dbReference>
<feature type="compositionally biased region" description="Polar residues" evidence="1">
    <location>
        <begin position="35"/>
        <end position="56"/>
    </location>
</feature>
<name>A0A9P4P3J2_9PEZI</name>
<reference evidence="2" key="1">
    <citation type="journal article" date="2020" name="Stud. Mycol.">
        <title>101 Dothideomycetes genomes: a test case for predicting lifestyles and emergence of pathogens.</title>
        <authorList>
            <person name="Haridas S."/>
            <person name="Albert R."/>
            <person name="Binder M."/>
            <person name="Bloem J."/>
            <person name="Labutti K."/>
            <person name="Salamov A."/>
            <person name="Andreopoulos B."/>
            <person name="Baker S."/>
            <person name="Barry K."/>
            <person name="Bills G."/>
            <person name="Bluhm B."/>
            <person name="Cannon C."/>
            <person name="Castanera R."/>
            <person name="Culley D."/>
            <person name="Daum C."/>
            <person name="Ezra D."/>
            <person name="Gonzalez J."/>
            <person name="Henrissat B."/>
            <person name="Kuo A."/>
            <person name="Liang C."/>
            <person name="Lipzen A."/>
            <person name="Lutzoni F."/>
            <person name="Magnuson J."/>
            <person name="Mondo S."/>
            <person name="Nolan M."/>
            <person name="Ohm R."/>
            <person name="Pangilinan J."/>
            <person name="Park H.-J."/>
            <person name="Ramirez L."/>
            <person name="Alfaro M."/>
            <person name="Sun H."/>
            <person name="Tritt A."/>
            <person name="Yoshinaga Y."/>
            <person name="Zwiers L.-H."/>
            <person name="Turgeon B."/>
            <person name="Goodwin S."/>
            <person name="Spatafora J."/>
            <person name="Crous P."/>
            <person name="Grigoriev I."/>
        </authorList>
    </citation>
    <scope>NUCLEOTIDE SEQUENCE</scope>
    <source>
        <strain evidence="2">CBS 130266</strain>
    </source>
</reference>
<sequence length="153" mass="17040">MTLKPLAAFSSSSVPAPMAIDSSAPISPTPSTSTLVNPTQSPQIPQNQIGTPQYPKNKTKIKGDNRKKTQPLWAIRYDKKGKKCYHLNMELYKLDVGEPKHCACGPAPTRDAECGGVEDKLKLCWDCGLRLCCARYDKDLSPWRSCGHWDKYK</sequence>
<accession>A0A9P4P3J2</accession>
<protein>
    <submittedName>
        <fullName evidence="2">Uncharacterized protein</fullName>
    </submittedName>
</protein>
<keyword evidence="3" id="KW-1185">Reference proteome</keyword>
<organism evidence="2 3">
    <name type="scientific">Tothia fuscella</name>
    <dbReference type="NCBI Taxonomy" id="1048955"/>
    <lineage>
        <taxon>Eukaryota</taxon>
        <taxon>Fungi</taxon>
        <taxon>Dikarya</taxon>
        <taxon>Ascomycota</taxon>
        <taxon>Pezizomycotina</taxon>
        <taxon>Dothideomycetes</taxon>
        <taxon>Pleosporomycetidae</taxon>
        <taxon>Venturiales</taxon>
        <taxon>Cylindrosympodiaceae</taxon>
        <taxon>Tothia</taxon>
    </lineage>
</organism>
<feature type="compositionally biased region" description="Low complexity" evidence="1">
    <location>
        <begin position="22"/>
        <end position="34"/>
    </location>
</feature>
<comment type="caution">
    <text evidence="2">The sequence shown here is derived from an EMBL/GenBank/DDBJ whole genome shotgun (WGS) entry which is preliminary data.</text>
</comment>
<dbReference type="EMBL" id="MU007012">
    <property type="protein sequence ID" value="KAF2435941.1"/>
    <property type="molecule type" value="Genomic_DNA"/>
</dbReference>
<gene>
    <name evidence="2" type="ORF">EJ08DRAFT_645612</name>
</gene>
<evidence type="ECO:0000313" key="3">
    <source>
        <dbReference type="Proteomes" id="UP000800235"/>
    </source>
</evidence>
<evidence type="ECO:0000256" key="1">
    <source>
        <dbReference type="SAM" id="MobiDB-lite"/>
    </source>
</evidence>
<feature type="region of interest" description="Disordered" evidence="1">
    <location>
        <begin position="1"/>
        <end position="67"/>
    </location>
</feature>
<dbReference type="AlphaFoldDB" id="A0A9P4P3J2"/>